<dbReference type="PROSITE" id="PS51257">
    <property type="entry name" value="PROKAR_LIPOPROTEIN"/>
    <property type="match status" value="1"/>
</dbReference>
<gene>
    <name evidence="1" type="ORF">SAMN05421741_1204</name>
</gene>
<dbReference type="EMBL" id="FOVI01000020">
    <property type="protein sequence ID" value="SFO09363.1"/>
    <property type="molecule type" value="Genomic_DNA"/>
</dbReference>
<proteinExistence type="predicted"/>
<dbReference type="OrthoDB" id="1259728at2"/>
<dbReference type="Proteomes" id="UP000199036">
    <property type="component" value="Unassembled WGS sequence"/>
</dbReference>
<dbReference type="STRING" id="913024.SAMN05421741_1204"/>
<name>A0A1I5EDC8_9FLAO</name>
<evidence type="ECO:0000313" key="2">
    <source>
        <dbReference type="Proteomes" id="UP000199036"/>
    </source>
</evidence>
<protein>
    <recommendedName>
        <fullName evidence="3">Lipoprotein</fullName>
    </recommendedName>
</protein>
<evidence type="ECO:0008006" key="3">
    <source>
        <dbReference type="Google" id="ProtNLM"/>
    </source>
</evidence>
<accession>A0A1I5EDC8</accession>
<reference evidence="2" key="1">
    <citation type="submission" date="2016-10" db="EMBL/GenBank/DDBJ databases">
        <authorList>
            <person name="Varghese N."/>
            <person name="Submissions S."/>
        </authorList>
    </citation>
    <scope>NUCLEOTIDE SEQUENCE [LARGE SCALE GENOMIC DNA]</scope>
    <source>
        <strain evidence="2">DS-12</strain>
    </source>
</reference>
<sequence>MRYNILFSTVIISTLLSCRTEEGCKKIENSIKEENYHLVLSAKPEKNSGNGTWFYEVKGKDLDSNTDTIIHLDNYRWYESFYYLWDKGDTLVKAKGSLITEIHKKDTIYHMQWDCEDPKLNGISTKFFKPPKGNNH</sequence>
<evidence type="ECO:0000313" key="1">
    <source>
        <dbReference type="EMBL" id="SFO09363.1"/>
    </source>
</evidence>
<organism evidence="1 2">
    <name type="scientific">Paenimyroides ummariense</name>
    <dbReference type="NCBI Taxonomy" id="913024"/>
    <lineage>
        <taxon>Bacteria</taxon>
        <taxon>Pseudomonadati</taxon>
        <taxon>Bacteroidota</taxon>
        <taxon>Flavobacteriia</taxon>
        <taxon>Flavobacteriales</taxon>
        <taxon>Flavobacteriaceae</taxon>
        <taxon>Paenimyroides</taxon>
    </lineage>
</organism>
<keyword evidence="2" id="KW-1185">Reference proteome</keyword>
<dbReference type="RefSeq" id="WP_091524993.1">
    <property type="nucleotide sequence ID" value="NZ_FOVI01000020.1"/>
</dbReference>
<dbReference type="AlphaFoldDB" id="A0A1I5EDC8"/>